<gene>
    <name evidence="7" type="ORF">COS99_07730</name>
</gene>
<keyword evidence="4" id="KW-0804">Transcription</keyword>
<dbReference type="SUPFAM" id="SSF88659">
    <property type="entry name" value="Sigma3 and sigma4 domains of RNA polymerase sigma factors"/>
    <property type="match status" value="1"/>
</dbReference>
<name>A0A2J0KT58_9BACT</name>
<evidence type="ECO:0000256" key="4">
    <source>
        <dbReference type="ARBA" id="ARBA00023163"/>
    </source>
</evidence>
<dbReference type="Gene3D" id="1.10.1740.10">
    <property type="match status" value="1"/>
</dbReference>
<reference evidence="7 8" key="1">
    <citation type="submission" date="2017-09" db="EMBL/GenBank/DDBJ databases">
        <title>Depth-based differentiation of microbial function through sediment-hosted aquifers and enrichment of novel symbionts in the deep terrestrial subsurface.</title>
        <authorList>
            <person name="Probst A.J."/>
            <person name="Ladd B."/>
            <person name="Jarett J.K."/>
            <person name="Geller-Mcgrath D.E."/>
            <person name="Sieber C.M."/>
            <person name="Emerson J.B."/>
            <person name="Anantharaman K."/>
            <person name="Thomas B.C."/>
            <person name="Malmstrom R."/>
            <person name="Stieglmeier M."/>
            <person name="Klingl A."/>
            <person name="Woyke T."/>
            <person name="Ryan C.M."/>
            <person name="Banfield J.F."/>
        </authorList>
    </citation>
    <scope>NUCLEOTIDE SEQUENCE [LARGE SCALE GENOMIC DNA]</scope>
    <source>
        <strain evidence="7">CG07_land_8_20_14_0_80_42_15</strain>
    </source>
</reference>
<dbReference type="GO" id="GO:0003677">
    <property type="term" value="F:DNA binding"/>
    <property type="evidence" value="ECO:0007669"/>
    <property type="project" value="InterPro"/>
</dbReference>
<feature type="domain" description="RNA polymerase sigma factor 70 region 4 type 2" evidence="6">
    <location>
        <begin position="125"/>
        <end position="174"/>
    </location>
</feature>
<protein>
    <recommendedName>
        <fullName evidence="9">RNA polymerase subunit sigma-24</fullName>
    </recommendedName>
</protein>
<dbReference type="InterPro" id="IPR007627">
    <property type="entry name" value="RNA_pol_sigma70_r2"/>
</dbReference>
<dbReference type="InterPro" id="IPR014284">
    <property type="entry name" value="RNA_pol_sigma-70_dom"/>
</dbReference>
<dbReference type="PANTHER" id="PTHR43133">
    <property type="entry name" value="RNA POLYMERASE ECF-TYPE SIGMA FACTO"/>
    <property type="match status" value="1"/>
</dbReference>
<dbReference type="InterPro" id="IPR013249">
    <property type="entry name" value="RNA_pol_sigma70_r4_t2"/>
</dbReference>
<evidence type="ECO:0000259" key="6">
    <source>
        <dbReference type="Pfam" id="PF08281"/>
    </source>
</evidence>
<dbReference type="GO" id="GO:0016987">
    <property type="term" value="F:sigma factor activity"/>
    <property type="evidence" value="ECO:0007669"/>
    <property type="project" value="UniProtKB-KW"/>
</dbReference>
<organism evidence="7 8">
    <name type="scientific">Candidatus Aquitaenariimonas noxiae</name>
    <dbReference type="NCBI Taxonomy" id="1974741"/>
    <lineage>
        <taxon>Bacteria</taxon>
        <taxon>Pseudomonadati</taxon>
        <taxon>Candidatus Omnitrophota</taxon>
        <taxon>Candidatus Aquitaenariimonas</taxon>
    </lineage>
</organism>
<feature type="domain" description="RNA polymerase sigma-70 region 2" evidence="5">
    <location>
        <begin position="24"/>
        <end position="87"/>
    </location>
</feature>
<proteinExistence type="inferred from homology"/>
<dbReference type="AlphaFoldDB" id="A0A2J0KT58"/>
<accession>A0A2J0KT58</accession>
<dbReference type="InterPro" id="IPR013324">
    <property type="entry name" value="RNA_pol_sigma_r3/r4-like"/>
</dbReference>
<evidence type="ECO:0000256" key="1">
    <source>
        <dbReference type="ARBA" id="ARBA00010641"/>
    </source>
</evidence>
<dbReference type="Pfam" id="PF08281">
    <property type="entry name" value="Sigma70_r4_2"/>
    <property type="match status" value="1"/>
</dbReference>
<comment type="similarity">
    <text evidence="1">Belongs to the sigma-70 factor family. ECF subfamily.</text>
</comment>
<keyword evidence="2" id="KW-0805">Transcription regulation</keyword>
<evidence type="ECO:0008006" key="9">
    <source>
        <dbReference type="Google" id="ProtNLM"/>
    </source>
</evidence>
<dbReference type="Pfam" id="PF04542">
    <property type="entry name" value="Sigma70_r2"/>
    <property type="match status" value="1"/>
</dbReference>
<evidence type="ECO:0000313" key="8">
    <source>
        <dbReference type="Proteomes" id="UP000230052"/>
    </source>
</evidence>
<dbReference type="InterPro" id="IPR036388">
    <property type="entry name" value="WH-like_DNA-bd_sf"/>
</dbReference>
<dbReference type="CDD" id="cd06171">
    <property type="entry name" value="Sigma70_r4"/>
    <property type="match status" value="1"/>
</dbReference>
<dbReference type="SUPFAM" id="SSF88946">
    <property type="entry name" value="Sigma2 domain of RNA polymerase sigma factors"/>
    <property type="match status" value="1"/>
</dbReference>
<sequence length="188" mass="21645">MNTLSDDIIIEASRGNAEAFEKIYNAASGFVYTVAFRVTNSREDAEEATQDVFLKVYKNLKYFGFRSSFKTWVYRITVNSAINIRNKRVKEMSKREDNYDIAIETEGAPSGREDSIYKEDNEKLVTSLLGMLNLEQRTCMILREIEGLSYKEISEALKVNINTVRTRLKRAREAILAYKGKEVVKNEL</sequence>
<dbReference type="GO" id="GO:0006352">
    <property type="term" value="P:DNA-templated transcription initiation"/>
    <property type="evidence" value="ECO:0007669"/>
    <property type="project" value="InterPro"/>
</dbReference>
<dbReference type="InterPro" id="IPR039425">
    <property type="entry name" value="RNA_pol_sigma-70-like"/>
</dbReference>
<dbReference type="NCBIfam" id="TIGR02937">
    <property type="entry name" value="sigma70-ECF"/>
    <property type="match status" value="1"/>
</dbReference>
<evidence type="ECO:0000256" key="3">
    <source>
        <dbReference type="ARBA" id="ARBA00023082"/>
    </source>
</evidence>
<dbReference type="InterPro" id="IPR013325">
    <property type="entry name" value="RNA_pol_sigma_r2"/>
</dbReference>
<dbReference type="Gene3D" id="1.10.10.10">
    <property type="entry name" value="Winged helix-like DNA-binding domain superfamily/Winged helix DNA-binding domain"/>
    <property type="match status" value="1"/>
</dbReference>
<dbReference type="EMBL" id="PEWV01000074">
    <property type="protein sequence ID" value="PIU40949.1"/>
    <property type="molecule type" value="Genomic_DNA"/>
</dbReference>
<evidence type="ECO:0000313" key="7">
    <source>
        <dbReference type="EMBL" id="PIU40949.1"/>
    </source>
</evidence>
<dbReference type="Proteomes" id="UP000230052">
    <property type="component" value="Unassembled WGS sequence"/>
</dbReference>
<comment type="caution">
    <text evidence="7">The sequence shown here is derived from an EMBL/GenBank/DDBJ whole genome shotgun (WGS) entry which is preliminary data.</text>
</comment>
<evidence type="ECO:0000259" key="5">
    <source>
        <dbReference type="Pfam" id="PF04542"/>
    </source>
</evidence>
<dbReference type="PANTHER" id="PTHR43133:SF51">
    <property type="entry name" value="RNA POLYMERASE SIGMA FACTOR"/>
    <property type="match status" value="1"/>
</dbReference>
<evidence type="ECO:0000256" key="2">
    <source>
        <dbReference type="ARBA" id="ARBA00023015"/>
    </source>
</evidence>
<keyword evidence="3" id="KW-0731">Sigma factor</keyword>